<proteinExistence type="predicted"/>
<dbReference type="Gene3D" id="3.30.420.10">
    <property type="entry name" value="Ribonuclease H-like superfamily/Ribonuclease H"/>
    <property type="match status" value="1"/>
</dbReference>
<reference evidence="2 3" key="1">
    <citation type="journal article" date="2017" name="PLoS Biol.">
        <title>The sea cucumber genome provides insights into morphological evolution and visceral regeneration.</title>
        <authorList>
            <person name="Zhang X."/>
            <person name="Sun L."/>
            <person name="Yuan J."/>
            <person name="Sun Y."/>
            <person name="Gao Y."/>
            <person name="Zhang L."/>
            <person name="Li S."/>
            <person name="Dai H."/>
            <person name="Hamel J.F."/>
            <person name="Liu C."/>
            <person name="Yu Y."/>
            <person name="Liu S."/>
            <person name="Lin W."/>
            <person name="Guo K."/>
            <person name="Jin S."/>
            <person name="Xu P."/>
            <person name="Storey K.B."/>
            <person name="Huan P."/>
            <person name="Zhang T."/>
            <person name="Zhou Y."/>
            <person name="Zhang J."/>
            <person name="Lin C."/>
            <person name="Li X."/>
            <person name="Xing L."/>
            <person name="Huo D."/>
            <person name="Sun M."/>
            <person name="Wang L."/>
            <person name="Mercier A."/>
            <person name="Li F."/>
            <person name="Yang H."/>
            <person name="Xiang J."/>
        </authorList>
    </citation>
    <scope>NUCLEOTIDE SEQUENCE [LARGE SCALE GENOMIC DNA]</scope>
    <source>
        <strain evidence="2">Shaxun</strain>
        <tissue evidence="2">Muscle</tissue>
    </source>
</reference>
<accession>A0A2G8K9X7</accession>
<evidence type="ECO:0000313" key="2">
    <source>
        <dbReference type="EMBL" id="PIK44769.1"/>
    </source>
</evidence>
<dbReference type="InterPro" id="IPR001584">
    <property type="entry name" value="Integrase_cat-core"/>
</dbReference>
<organism evidence="2 3">
    <name type="scientific">Stichopus japonicus</name>
    <name type="common">Sea cucumber</name>
    <dbReference type="NCBI Taxonomy" id="307972"/>
    <lineage>
        <taxon>Eukaryota</taxon>
        <taxon>Metazoa</taxon>
        <taxon>Echinodermata</taxon>
        <taxon>Eleutherozoa</taxon>
        <taxon>Echinozoa</taxon>
        <taxon>Holothuroidea</taxon>
        <taxon>Aspidochirotacea</taxon>
        <taxon>Aspidochirotida</taxon>
        <taxon>Stichopodidae</taxon>
        <taxon>Apostichopus</taxon>
    </lineage>
</organism>
<dbReference type="GO" id="GO:0015074">
    <property type="term" value="P:DNA integration"/>
    <property type="evidence" value="ECO:0007669"/>
    <property type="project" value="InterPro"/>
</dbReference>
<evidence type="ECO:0000259" key="1">
    <source>
        <dbReference type="PROSITE" id="PS50994"/>
    </source>
</evidence>
<dbReference type="EMBL" id="MRZV01000756">
    <property type="protein sequence ID" value="PIK44769.1"/>
    <property type="molecule type" value="Genomic_DNA"/>
</dbReference>
<dbReference type="Proteomes" id="UP000230750">
    <property type="component" value="Unassembled WGS sequence"/>
</dbReference>
<dbReference type="Pfam" id="PF00665">
    <property type="entry name" value="rve"/>
    <property type="match status" value="1"/>
</dbReference>
<feature type="domain" description="Integrase catalytic" evidence="1">
    <location>
        <begin position="1"/>
        <end position="131"/>
    </location>
</feature>
<dbReference type="InterPro" id="IPR050951">
    <property type="entry name" value="Retrovirus_Pol_polyprotein"/>
</dbReference>
<dbReference type="PANTHER" id="PTHR37984">
    <property type="entry name" value="PROTEIN CBG26694"/>
    <property type="match status" value="1"/>
</dbReference>
<protein>
    <submittedName>
        <fullName evidence="2">Putative transposon Ty3-I Gag-Pol polyprotein</fullName>
    </submittedName>
</protein>
<dbReference type="OrthoDB" id="413122at2759"/>
<comment type="caution">
    <text evidence="2">The sequence shown here is derived from an EMBL/GenBank/DDBJ whole genome shotgun (WGS) entry which is preliminary data.</text>
</comment>
<dbReference type="SUPFAM" id="SSF53098">
    <property type="entry name" value="Ribonuclease H-like"/>
    <property type="match status" value="1"/>
</dbReference>
<name>A0A2G8K9X7_STIJA</name>
<evidence type="ECO:0000313" key="3">
    <source>
        <dbReference type="Proteomes" id="UP000230750"/>
    </source>
</evidence>
<dbReference type="AlphaFoldDB" id="A0A2G8K9X7"/>
<gene>
    <name evidence="2" type="ORF">BSL78_18374</name>
</gene>
<dbReference type="GO" id="GO:0003676">
    <property type="term" value="F:nucleic acid binding"/>
    <property type="evidence" value="ECO:0007669"/>
    <property type="project" value="InterPro"/>
</dbReference>
<dbReference type="PROSITE" id="PS50994">
    <property type="entry name" value="INTEGRASE"/>
    <property type="match status" value="1"/>
</dbReference>
<dbReference type="InterPro" id="IPR036397">
    <property type="entry name" value="RNaseH_sf"/>
</dbReference>
<dbReference type="PANTHER" id="PTHR37984:SF15">
    <property type="entry name" value="INTEGRASE CATALYTIC DOMAIN-CONTAINING PROTEIN"/>
    <property type="match status" value="1"/>
</dbReference>
<sequence length="185" mass="21438">MTDAFTKYAQAVPCRNQTAPVVAKALRDHRFSHYGTPLRIHSDRGRNFESGLIREICKLYGIEKTRTTPYYPQGNGQTERFNRTLCGMVRSLEPEHRHKWPELLNHLVFLYNCTPHSVTEFSPYRLLFGREPYTPMDQLLGNTKEDWDEEFVTTHADALLKVHQGPQERMKAALQAAKRDMTSNS</sequence>
<keyword evidence="3" id="KW-1185">Reference proteome</keyword>
<dbReference type="FunFam" id="3.30.420.10:FF:000032">
    <property type="entry name" value="Retrovirus-related Pol polyprotein from transposon 297-like Protein"/>
    <property type="match status" value="1"/>
</dbReference>
<dbReference type="InterPro" id="IPR012337">
    <property type="entry name" value="RNaseH-like_sf"/>
</dbReference>